<organism evidence="1 2">
    <name type="scientific">Enterococcus gallinarum</name>
    <dbReference type="NCBI Taxonomy" id="1353"/>
    <lineage>
        <taxon>Bacteria</taxon>
        <taxon>Bacillati</taxon>
        <taxon>Bacillota</taxon>
        <taxon>Bacilli</taxon>
        <taxon>Lactobacillales</taxon>
        <taxon>Enterococcaceae</taxon>
        <taxon>Enterococcus</taxon>
    </lineage>
</organism>
<evidence type="ECO:0000313" key="2">
    <source>
        <dbReference type="Proteomes" id="UP000439965"/>
    </source>
</evidence>
<dbReference type="EMBL" id="WVTI01000243">
    <property type="protein sequence ID" value="MXS27815.1"/>
    <property type="molecule type" value="Genomic_DNA"/>
</dbReference>
<name>A0A6I4XIY5_ENTGA</name>
<accession>A0A6I4XIY5</accession>
<dbReference type="AlphaFoldDB" id="A0A6I4XIY5"/>
<gene>
    <name evidence="1" type="ORF">GTI89_17375</name>
</gene>
<reference evidence="1 2" key="1">
    <citation type="submission" date="2019-04" db="EMBL/GenBank/DDBJ databases">
        <title>Step-wise assembly of the neonatal virome modulated by breast feeding.</title>
        <authorList>
            <person name="Liang G."/>
            <person name="Bushman F."/>
        </authorList>
    </citation>
    <scope>NUCLEOTIDE SEQUENCE [LARGE SCALE GENOMIC DNA]</scope>
    <source>
        <strain evidence="1 2">E3404</strain>
    </source>
</reference>
<sequence length="90" mass="10158">KFIRHLEDAFQKILIGDIKKEDINTAADDFEGYIKNNWIRTDSAVLGSATKDMAKTISALQGLNKQGMRLALQDTEKMLTSNENDLEKEV</sequence>
<protein>
    <submittedName>
        <fullName evidence="1">Uncharacterized protein</fullName>
    </submittedName>
</protein>
<feature type="non-terminal residue" evidence="1">
    <location>
        <position position="1"/>
    </location>
</feature>
<evidence type="ECO:0000313" key="1">
    <source>
        <dbReference type="EMBL" id="MXS27815.1"/>
    </source>
</evidence>
<proteinExistence type="predicted"/>
<comment type="caution">
    <text evidence="1">The sequence shown here is derived from an EMBL/GenBank/DDBJ whole genome shotgun (WGS) entry which is preliminary data.</text>
</comment>
<dbReference type="Proteomes" id="UP000439965">
    <property type="component" value="Unassembled WGS sequence"/>
</dbReference>